<keyword evidence="9" id="KW-1185">Reference proteome</keyword>
<comment type="subcellular location">
    <subcellularLocation>
        <location evidence="1">Membrane</location>
        <topology evidence="1">Multi-pass membrane protein</topology>
    </subcellularLocation>
</comment>
<keyword evidence="5 6" id="KW-0472">Membrane</keyword>
<evidence type="ECO:0000256" key="3">
    <source>
        <dbReference type="ARBA" id="ARBA00022692"/>
    </source>
</evidence>
<protein>
    <submittedName>
        <fullName evidence="8">DMT family transporter</fullName>
    </submittedName>
</protein>
<sequence>MTHRKSNTVTAAFWMVGAIASFTTMAVTGREASVAHDTFEIMFYRSVVGFLIVSAVLTITGTWRQVNTELFGIHVLRNAAHFTGQNLWFFAITAIPLAQVIALEFTTPLWVIVLAPLILKERLTSARAIAAFVGFIGVLIVARPNPSTINLGLVTAAAAAIFFAITLTVTKRLTLTQKTANILFWLTAMQILMGAVMAGYDGDFALPTVQSLPLLLIIGLAGVSAHYCLTSALALAPATIVIPMDFARLPTVAILGMLIYSEPLDIWVLVGAVVIFAANYYNILAEGRANPAAATPGLHRDLS</sequence>
<evidence type="ECO:0000256" key="5">
    <source>
        <dbReference type="ARBA" id="ARBA00023136"/>
    </source>
</evidence>
<evidence type="ECO:0000313" key="9">
    <source>
        <dbReference type="Proteomes" id="UP001623232"/>
    </source>
</evidence>
<feature type="domain" description="EamA" evidence="7">
    <location>
        <begin position="151"/>
        <end position="278"/>
    </location>
</feature>
<reference evidence="8 9" key="1">
    <citation type="submission" date="2023-04" db="EMBL/GenBank/DDBJ databases">
        <title>Complete genome sequence of Alisedimentitalea scapharcae.</title>
        <authorList>
            <person name="Rong J.-C."/>
            <person name="Yi M.-L."/>
            <person name="Zhao Q."/>
        </authorList>
    </citation>
    <scope>NUCLEOTIDE SEQUENCE [LARGE SCALE GENOMIC DNA]</scope>
    <source>
        <strain evidence="8 9">KCTC 42119</strain>
    </source>
</reference>
<feature type="transmembrane region" description="Helical" evidence="6">
    <location>
        <begin position="266"/>
        <end position="284"/>
    </location>
</feature>
<evidence type="ECO:0000256" key="1">
    <source>
        <dbReference type="ARBA" id="ARBA00004141"/>
    </source>
</evidence>
<feature type="transmembrane region" description="Helical" evidence="6">
    <location>
        <begin position="149"/>
        <end position="170"/>
    </location>
</feature>
<feature type="transmembrane region" description="Helical" evidence="6">
    <location>
        <begin position="12"/>
        <end position="30"/>
    </location>
</feature>
<proteinExistence type="inferred from homology"/>
<feature type="domain" description="EamA" evidence="7">
    <location>
        <begin position="11"/>
        <end position="142"/>
    </location>
</feature>
<feature type="transmembrane region" description="Helical" evidence="6">
    <location>
        <begin position="126"/>
        <end position="143"/>
    </location>
</feature>
<dbReference type="SUPFAM" id="SSF103481">
    <property type="entry name" value="Multidrug resistance efflux transporter EmrE"/>
    <property type="match status" value="2"/>
</dbReference>
<feature type="transmembrane region" description="Helical" evidence="6">
    <location>
        <begin position="182"/>
        <end position="200"/>
    </location>
</feature>
<dbReference type="InterPro" id="IPR000620">
    <property type="entry name" value="EamA_dom"/>
</dbReference>
<dbReference type="PANTHER" id="PTHR22911">
    <property type="entry name" value="ACYL-MALONYL CONDENSING ENZYME-RELATED"/>
    <property type="match status" value="1"/>
</dbReference>
<evidence type="ECO:0000259" key="7">
    <source>
        <dbReference type="Pfam" id="PF00892"/>
    </source>
</evidence>
<dbReference type="RefSeq" id="WP_406650456.1">
    <property type="nucleotide sequence ID" value="NZ_CP123584.1"/>
</dbReference>
<dbReference type="PANTHER" id="PTHR22911:SF6">
    <property type="entry name" value="SOLUTE CARRIER FAMILY 35 MEMBER G1"/>
    <property type="match status" value="1"/>
</dbReference>
<gene>
    <name evidence="8" type="ORF">QEZ52_12560</name>
</gene>
<feature type="transmembrane region" description="Helical" evidence="6">
    <location>
        <begin position="42"/>
        <end position="66"/>
    </location>
</feature>
<keyword evidence="4 6" id="KW-1133">Transmembrane helix</keyword>
<organism evidence="8 9">
    <name type="scientific">Aliisedimentitalea scapharcae</name>
    <dbReference type="NCBI Taxonomy" id="1524259"/>
    <lineage>
        <taxon>Bacteria</taxon>
        <taxon>Pseudomonadati</taxon>
        <taxon>Pseudomonadota</taxon>
        <taxon>Alphaproteobacteria</taxon>
        <taxon>Rhodobacterales</taxon>
        <taxon>Roseobacteraceae</taxon>
        <taxon>Aliisedimentitalea</taxon>
    </lineage>
</organism>
<feature type="transmembrane region" description="Helical" evidence="6">
    <location>
        <begin position="212"/>
        <end position="235"/>
    </location>
</feature>
<feature type="transmembrane region" description="Helical" evidence="6">
    <location>
        <begin position="86"/>
        <end position="119"/>
    </location>
</feature>
<dbReference type="EMBL" id="CP123584">
    <property type="protein sequence ID" value="WZK91028.1"/>
    <property type="molecule type" value="Genomic_DNA"/>
</dbReference>
<keyword evidence="3 6" id="KW-0812">Transmembrane</keyword>
<evidence type="ECO:0000256" key="2">
    <source>
        <dbReference type="ARBA" id="ARBA00009853"/>
    </source>
</evidence>
<evidence type="ECO:0000313" key="8">
    <source>
        <dbReference type="EMBL" id="WZK91028.1"/>
    </source>
</evidence>
<dbReference type="Pfam" id="PF00892">
    <property type="entry name" value="EamA"/>
    <property type="match status" value="2"/>
</dbReference>
<dbReference type="Proteomes" id="UP001623232">
    <property type="component" value="Chromosome"/>
</dbReference>
<name>A0ABZ2XY39_9RHOB</name>
<accession>A0ABZ2XY39</accession>
<evidence type="ECO:0000256" key="4">
    <source>
        <dbReference type="ARBA" id="ARBA00022989"/>
    </source>
</evidence>
<dbReference type="InterPro" id="IPR037185">
    <property type="entry name" value="EmrE-like"/>
</dbReference>
<evidence type="ECO:0000256" key="6">
    <source>
        <dbReference type="SAM" id="Phobius"/>
    </source>
</evidence>
<comment type="similarity">
    <text evidence="2">Belongs to the drug/metabolite transporter (DMT) superfamily. 10 TMS drug/metabolite exporter (DME) (TC 2.A.7.3) family.</text>
</comment>